<gene>
    <name evidence="9" type="ORF">OM074_16410</name>
</gene>
<dbReference type="SMART" id="SM00028">
    <property type="entry name" value="TPR"/>
    <property type="match status" value="6"/>
</dbReference>
<keyword evidence="5" id="KW-0418">Kinase</keyword>
<dbReference type="PRINTS" id="PR00344">
    <property type="entry name" value="BCTRLSENSOR"/>
</dbReference>
<protein>
    <recommendedName>
        <fullName evidence="2">histidine kinase</fullName>
        <ecNumber evidence="2">2.7.13.3</ecNumber>
    </recommendedName>
</protein>
<dbReference type="Gene3D" id="3.30.565.10">
    <property type="entry name" value="Histidine kinase-like ATPase, C-terminal domain"/>
    <property type="match status" value="1"/>
</dbReference>
<evidence type="ECO:0000256" key="3">
    <source>
        <dbReference type="ARBA" id="ARBA00022553"/>
    </source>
</evidence>
<dbReference type="InterPro" id="IPR005467">
    <property type="entry name" value="His_kinase_dom"/>
</dbReference>
<keyword evidence="3" id="KW-0597">Phosphoprotein</keyword>
<dbReference type="SMART" id="SM00388">
    <property type="entry name" value="HisKA"/>
    <property type="match status" value="1"/>
</dbReference>
<dbReference type="EC" id="2.7.13.3" evidence="2"/>
<keyword evidence="7" id="KW-0812">Transmembrane</keyword>
<dbReference type="InterPro" id="IPR004358">
    <property type="entry name" value="Sig_transdc_His_kin-like_C"/>
</dbReference>
<accession>A0AAE3MGC1</accession>
<dbReference type="AlphaFoldDB" id="A0AAE3MGC1"/>
<dbReference type="SUPFAM" id="SSF47384">
    <property type="entry name" value="Homodimeric domain of signal transducing histidine kinase"/>
    <property type="match status" value="1"/>
</dbReference>
<comment type="catalytic activity">
    <reaction evidence="1">
        <text>ATP + protein L-histidine = ADP + protein N-phospho-L-histidine.</text>
        <dbReference type="EC" id="2.7.13.3"/>
    </reaction>
</comment>
<feature type="transmembrane region" description="Helical" evidence="7">
    <location>
        <begin position="457"/>
        <end position="477"/>
    </location>
</feature>
<dbReference type="Gene3D" id="1.25.40.10">
    <property type="entry name" value="Tetratricopeptide repeat domain"/>
    <property type="match status" value="2"/>
</dbReference>
<evidence type="ECO:0000256" key="5">
    <source>
        <dbReference type="ARBA" id="ARBA00022777"/>
    </source>
</evidence>
<dbReference type="SMART" id="SM00387">
    <property type="entry name" value="HATPase_c"/>
    <property type="match status" value="1"/>
</dbReference>
<dbReference type="PROSITE" id="PS50005">
    <property type="entry name" value="TPR"/>
    <property type="match status" value="1"/>
</dbReference>
<feature type="domain" description="Histidine kinase" evidence="8">
    <location>
        <begin position="507"/>
        <end position="725"/>
    </location>
</feature>
<evidence type="ECO:0000256" key="7">
    <source>
        <dbReference type="SAM" id="Phobius"/>
    </source>
</evidence>
<dbReference type="InterPro" id="IPR036890">
    <property type="entry name" value="HATPase_C_sf"/>
</dbReference>
<dbReference type="GO" id="GO:0005886">
    <property type="term" value="C:plasma membrane"/>
    <property type="evidence" value="ECO:0007669"/>
    <property type="project" value="TreeGrafter"/>
</dbReference>
<dbReference type="SUPFAM" id="SSF55874">
    <property type="entry name" value="ATPase domain of HSP90 chaperone/DNA topoisomerase II/histidine kinase"/>
    <property type="match status" value="1"/>
</dbReference>
<name>A0AAE3MGC1_9BACT</name>
<keyword evidence="7" id="KW-1133">Transmembrane helix</keyword>
<dbReference type="Proteomes" id="UP001207408">
    <property type="component" value="Unassembled WGS sequence"/>
</dbReference>
<keyword evidence="10" id="KW-1185">Reference proteome</keyword>
<dbReference type="CDD" id="cd00082">
    <property type="entry name" value="HisKA"/>
    <property type="match status" value="1"/>
</dbReference>
<dbReference type="InterPro" id="IPR019734">
    <property type="entry name" value="TPR_rpt"/>
</dbReference>
<dbReference type="InterPro" id="IPR003661">
    <property type="entry name" value="HisK_dim/P_dom"/>
</dbReference>
<dbReference type="InterPro" id="IPR011990">
    <property type="entry name" value="TPR-like_helical_dom_sf"/>
</dbReference>
<evidence type="ECO:0000313" key="9">
    <source>
        <dbReference type="EMBL" id="MCW3807221.1"/>
    </source>
</evidence>
<dbReference type="Gene3D" id="1.10.287.130">
    <property type="match status" value="1"/>
</dbReference>
<dbReference type="FunFam" id="3.30.565.10:FF:000006">
    <property type="entry name" value="Sensor histidine kinase WalK"/>
    <property type="match status" value="1"/>
</dbReference>
<comment type="caution">
    <text evidence="9">The sequence shown here is derived from an EMBL/GenBank/DDBJ whole genome shotgun (WGS) entry which is preliminary data.</text>
</comment>
<evidence type="ECO:0000256" key="4">
    <source>
        <dbReference type="ARBA" id="ARBA00022679"/>
    </source>
</evidence>
<dbReference type="Pfam" id="PF14938">
    <property type="entry name" value="SNAP"/>
    <property type="match status" value="1"/>
</dbReference>
<dbReference type="EMBL" id="JAPDPI010000040">
    <property type="protein sequence ID" value="MCW3807221.1"/>
    <property type="molecule type" value="Genomic_DNA"/>
</dbReference>
<evidence type="ECO:0000259" key="8">
    <source>
        <dbReference type="PROSITE" id="PS50109"/>
    </source>
</evidence>
<evidence type="ECO:0000313" key="10">
    <source>
        <dbReference type="Proteomes" id="UP001207408"/>
    </source>
</evidence>
<dbReference type="InterPro" id="IPR036097">
    <property type="entry name" value="HisK_dim/P_sf"/>
</dbReference>
<dbReference type="PROSITE" id="PS50109">
    <property type="entry name" value="HIS_KIN"/>
    <property type="match status" value="1"/>
</dbReference>
<dbReference type="SUPFAM" id="SSF48452">
    <property type="entry name" value="TPR-like"/>
    <property type="match status" value="3"/>
</dbReference>
<keyword evidence="7" id="KW-0472">Membrane</keyword>
<dbReference type="PANTHER" id="PTHR43047">
    <property type="entry name" value="TWO-COMPONENT HISTIDINE PROTEIN KINASE"/>
    <property type="match status" value="1"/>
</dbReference>
<dbReference type="Pfam" id="PF00512">
    <property type="entry name" value="HisKA"/>
    <property type="match status" value="1"/>
</dbReference>
<dbReference type="InterPro" id="IPR003594">
    <property type="entry name" value="HATPase_dom"/>
</dbReference>
<sequence>MPIKATDNSLQNPFLFAGSDDVVSGLRQIQTSKKPGDLLKMYVEDIESKGSKRELFYVCAVGGIILAESGDVSNAASYLFKAVDIGVNIRNVDNLLGQAYFWLGKVCYETGNVIKAEEAFDASSFLLNAKKTKNYLPEVNIQQGILNIKSKNYKEAIKIFNSAIRLAKDSGSELTVADANYYKGKAYRKRGDYDMSIASLVTAQKAYAKLNMERGICQTIVEMADISMVLGDYNHALTLYYKAMDNCQSSDLYGFLASCYLKIGKIYMFKQQMEDALDYLDKYKDVCINASDTLGIIKSKIALGAYYAEERNFPRAIIVLHEAAELLNKYPDVSEEGQLMLLMSQVYVKTDDLYQAKSYAQKALVIASTLDEMGMKADCYKVFADLYELQGDYRSAYYYQNRRGIITDSLLNKEAVVALRKISGLSTSTKDKRVIEELEQENISLNNYWLKEKNKSYLLWGATILLFVFTIVLFGLFKAKAKVEKKLKTKNTELEKLNATKDKFFSIIAHDLKSPFNSLMGFSEMLSLHAESKSHKDIMEYSKIIHNSTRKLFSLVDTLLQWSRTQLGTTDYKPERLEVGIVTSNIVSILKINAEEKDIVISIDIPENTIAWADKDLYSAVLRNLIGNAIKFSRVGSVITVSAKIYRQFVEVAVTDTGVGITKENLKKIFSVDSNVSTQGTFNEKGTGLGLVLCKEFVEINRGQIWAESKLEKGSTFKFTLPLVKS</sequence>
<keyword evidence="9" id="KW-0547">Nucleotide-binding</keyword>
<dbReference type="GO" id="GO:0000155">
    <property type="term" value="F:phosphorelay sensor kinase activity"/>
    <property type="evidence" value="ECO:0007669"/>
    <property type="project" value="InterPro"/>
</dbReference>
<keyword evidence="9" id="KW-0067">ATP-binding</keyword>
<evidence type="ECO:0000256" key="1">
    <source>
        <dbReference type="ARBA" id="ARBA00000085"/>
    </source>
</evidence>
<keyword evidence="4" id="KW-0808">Transferase</keyword>
<feature type="repeat" description="TPR" evidence="6">
    <location>
        <begin position="137"/>
        <end position="170"/>
    </location>
</feature>
<proteinExistence type="predicted"/>
<evidence type="ECO:0000256" key="6">
    <source>
        <dbReference type="PROSITE-ProRule" id="PRU00339"/>
    </source>
</evidence>
<keyword evidence="6" id="KW-0802">TPR repeat</keyword>
<dbReference type="RefSeq" id="WP_301201407.1">
    <property type="nucleotide sequence ID" value="NZ_JAPDPI010000040.1"/>
</dbReference>
<dbReference type="GO" id="GO:0005524">
    <property type="term" value="F:ATP binding"/>
    <property type="evidence" value="ECO:0007669"/>
    <property type="project" value="UniProtKB-KW"/>
</dbReference>
<dbReference type="Pfam" id="PF02518">
    <property type="entry name" value="HATPase_c"/>
    <property type="match status" value="1"/>
</dbReference>
<organism evidence="9 10">
    <name type="scientific">Plebeiibacterium marinum</name>
    <dbReference type="NCBI Taxonomy" id="2992111"/>
    <lineage>
        <taxon>Bacteria</taxon>
        <taxon>Pseudomonadati</taxon>
        <taxon>Bacteroidota</taxon>
        <taxon>Bacteroidia</taxon>
        <taxon>Marinilabiliales</taxon>
        <taxon>Marinilabiliaceae</taxon>
        <taxon>Plebeiibacterium</taxon>
    </lineage>
</organism>
<dbReference type="PANTHER" id="PTHR43047:SF72">
    <property type="entry name" value="OSMOSENSING HISTIDINE PROTEIN KINASE SLN1"/>
    <property type="match status" value="1"/>
</dbReference>
<reference evidence="9" key="1">
    <citation type="submission" date="2022-10" db="EMBL/GenBank/DDBJ databases">
        <authorList>
            <person name="Yu W.X."/>
        </authorList>
    </citation>
    <scope>NUCLEOTIDE SEQUENCE</scope>
    <source>
        <strain evidence="9">D04</strain>
    </source>
</reference>
<evidence type="ECO:0000256" key="2">
    <source>
        <dbReference type="ARBA" id="ARBA00012438"/>
    </source>
</evidence>
<dbReference type="GO" id="GO:0009927">
    <property type="term" value="F:histidine phosphotransfer kinase activity"/>
    <property type="evidence" value="ECO:0007669"/>
    <property type="project" value="TreeGrafter"/>
</dbReference>